<reference evidence="3" key="1">
    <citation type="journal article" date="2019" name="Int. J. Syst. Evol. Microbiol.">
        <title>The Global Catalogue of Microorganisms (GCM) 10K type strain sequencing project: providing services to taxonomists for standard genome sequencing and annotation.</title>
        <authorList>
            <consortium name="The Broad Institute Genomics Platform"/>
            <consortium name="The Broad Institute Genome Sequencing Center for Infectious Disease"/>
            <person name="Wu L."/>
            <person name="Ma J."/>
        </authorList>
    </citation>
    <scope>NUCLEOTIDE SEQUENCE [LARGE SCALE GENOMIC DNA]</scope>
    <source>
        <strain evidence="3">KCTC 42911</strain>
    </source>
</reference>
<gene>
    <name evidence="2" type="ORF">ACFORG_18330</name>
</gene>
<feature type="domain" description="NADH:flavin oxidoreductase/NADH oxidase N-terminal" evidence="1">
    <location>
        <begin position="5"/>
        <end position="333"/>
    </location>
</feature>
<dbReference type="CDD" id="cd02933">
    <property type="entry name" value="OYE_like_FMN"/>
    <property type="match status" value="1"/>
</dbReference>
<dbReference type="EMBL" id="JBHRXI010000017">
    <property type="protein sequence ID" value="MFC3615717.1"/>
    <property type="molecule type" value="Genomic_DNA"/>
</dbReference>
<evidence type="ECO:0000259" key="1">
    <source>
        <dbReference type="Pfam" id="PF00724"/>
    </source>
</evidence>
<name>A0ABV7TJA2_9RHOB</name>
<accession>A0ABV7TJA2</accession>
<sequence>MTEPLFDPFSAGDIEVANRVVMAPLTRNRADDRTGEVGDLHVEYYRQRAGAGLIVTEASQISPQGKGYIATPGIHSDAQVAAWRKVTDAVHAEGGKIVIQLWHVGRISHVDLQPGGAAPVSSTAQPAGVKTFTSEGFVETSTPRALTEAEIADVVADYAHAARSAKEAGFDGIEVHAANGYLIEQFLKDGANDRSDSYGGSVENRARFLFEVMDAVLGVWEPGRVGIRLSPFSPANGISDSDPVATYTPIIERLNGMGLSYLHMVEGETGGARTGAFDDLRKLWTGAYMGNNGYDRDLALERAGSGAVDLVAFGRPFIANPDLAERLRRDAPLNEGDKSTWYGGGAEGYTDYPVLENA</sequence>
<dbReference type="Pfam" id="PF00724">
    <property type="entry name" value="Oxidored_FMN"/>
    <property type="match status" value="1"/>
</dbReference>
<dbReference type="Gene3D" id="3.20.20.70">
    <property type="entry name" value="Aldolase class I"/>
    <property type="match status" value="1"/>
</dbReference>
<dbReference type="RefSeq" id="WP_386736987.1">
    <property type="nucleotide sequence ID" value="NZ_JBHRXI010000017.1"/>
</dbReference>
<evidence type="ECO:0000313" key="3">
    <source>
        <dbReference type="Proteomes" id="UP001595629"/>
    </source>
</evidence>
<dbReference type="InterPro" id="IPR001155">
    <property type="entry name" value="OxRdtase_FMN_N"/>
</dbReference>
<dbReference type="PANTHER" id="PTHR22893:SF91">
    <property type="entry name" value="NADPH DEHYDROGENASE 2-RELATED"/>
    <property type="match status" value="1"/>
</dbReference>
<dbReference type="Proteomes" id="UP001595629">
    <property type="component" value="Unassembled WGS sequence"/>
</dbReference>
<proteinExistence type="predicted"/>
<protein>
    <submittedName>
        <fullName evidence="2">Alkene reductase</fullName>
    </submittedName>
</protein>
<dbReference type="SUPFAM" id="SSF51395">
    <property type="entry name" value="FMN-linked oxidoreductases"/>
    <property type="match status" value="1"/>
</dbReference>
<dbReference type="InterPro" id="IPR045247">
    <property type="entry name" value="Oye-like"/>
</dbReference>
<evidence type="ECO:0000313" key="2">
    <source>
        <dbReference type="EMBL" id="MFC3615717.1"/>
    </source>
</evidence>
<keyword evidence="3" id="KW-1185">Reference proteome</keyword>
<organism evidence="2 3">
    <name type="scientific">Lutimaribacter marinistellae</name>
    <dbReference type="NCBI Taxonomy" id="1820329"/>
    <lineage>
        <taxon>Bacteria</taxon>
        <taxon>Pseudomonadati</taxon>
        <taxon>Pseudomonadota</taxon>
        <taxon>Alphaproteobacteria</taxon>
        <taxon>Rhodobacterales</taxon>
        <taxon>Roseobacteraceae</taxon>
        <taxon>Lutimaribacter</taxon>
    </lineage>
</organism>
<dbReference type="InterPro" id="IPR013785">
    <property type="entry name" value="Aldolase_TIM"/>
</dbReference>
<dbReference type="PANTHER" id="PTHR22893">
    <property type="entry name" value="NADH OXIDOREDUCTASE-RELATED"/>
    <property type="match status" value="1"/>
</dbReference>
<comment type="caution">
    <text evidence="2">The sequence shown here is derived from an EMBL/GenBank/DDBJ whole genome shotgun (WGS) entry which is preliminary data.</text>
</comment>